<evidence type="ECO:0000313" key="1">
    <source>
        <dbReference type="Proteomes" id="UP000887566"/>
    </source>
</evidence>
<dbReference type="InterPro" id="IPR012675">
    <property type="entry name" value="Beta-grasp_dom_sf"/>
</dbReference>
<dbReference type="WBParaSite" id="PSAMB.scaffold20181size751.g38030.t1">
    <property type="protein sequence ID" value="PSAMB.scaffold20181size751.g38030.t1"/>
    <property type="gene ID" value="PSAMB.scaffold20181size751.g38030"/>
</dbReference>
<dbReference type="InterPro" id="IPR050573">
    <property type="entry name" value="SDH/FRD_Iron-Sulfur"/>
</dbReference>
<accession>A0A914VIY9</accession>
<name>A0A914VIY9_9BILA</name>
<dbReference type="PANTHER" id="PTHR11921:SF29">
    <property type="entry name" value="SUCCINATE DEHYDROGENASE [UBIQUINONE] IRON-SULFUR SUBUNIT, MITOCHONDRIAL"/>
    <property type="match status" value="1"/>
</dbReference>
<dbReference type="PANTHER" id="PTHR11921">
    <property type="entry name" value="SUCCINATE DEHYDROGENASE IRON-SULFUR PROTEIN"/>
    <property type="match status" value="1"/>
</dbReference>
<organism evidence="1 2">
    <name type="scientific">Plectus sambesii</name>
    <dbReference type="NCBI Taxonomy" id="2011161"/>
    <lineage>
        <taxon>Eukaryota</taxon>
        <taxon>Metazoa</taxon>
        <taxon>Ecdysozoa</taxon>
        <taxon>Nematoda</taxon>
        <taxon>Chromadorea</taxon>
        <taxon>Plectida</taxon>
        <taxon>Plectina</taxon>
        <taxon>Plectoidea</taxon>
        <taxon>Plectidae</taxon>
        <taxon>Plectus</taxon>
    </lineage>
</organism>
<proteinExistence type="predicted"/>
<dbReference type="Gene3D" id="3.10.20.30">
    <property type="match status" value="1"/>
</dbReference>
<reference evidence="2" key="1">
    <citation type="submission" date="2022-11" db="UniProtKB">
        <authorList>
            <consortium name="WormBaseParasite"/>
        </authorList>
    </citation>
    <scope>IDENTIFICATION</scope>
</reference>
<dbReference type="GO" id="GO:0022904">
    <property type="term" value="P:respiratory electron transport chain"/>
    <property type="evidence" value="ECO:0007669"/>
    <property type="project" value="TreeGrafter"/>
</dbReference>
<dbReference type="AlphaFoldDB" id="A0A914VIY9"/>
<dbReference type="GO" id="GO:0031966">
    <property type="term" value="C:mitochondrial membrane"/>
    <property type="evidence" value="ECO:0007669"/>
    <property type="project" value="TreeGrafter"/>
</dbReference>
<dbReference type="Proteomes" id="UP000887566">
    <property type="component" value="Unplaced"/>
</dbReference>
<dbReference type="GO" id="GO:0009060">
    <property type="term" value="P:aerobic respiration"/>
    <property type="evidence" value="ECO:0007669"/>
    <property type="project" value="TreeGrafter"/>
</dbReference>
<evidence type="ECO:0000313" key="2">
    <source>
        <dbReference type="WBParaSite" id="PSAMB.scaffold20181size751.g38030.t1"/>
    </source>
</evidence>
<protein>
    <submittedName>
        <fullName evidence="2">Uncharacterized protein</fullName>
    </submittedName>
</protein>
<keyword evidence="1" id="KW-1185">Reference proteome</keyword>
<sequence>MLRHTTSLTRALDLATTRSAATAAKAAASPRIKSFEIYRFNPEQPGAKPSLQKYDIDLNQCGPM</sequence>